<evidence type="ECO:0000256" key="1">
    <source>
        <dbReference type="ARBA" id="ARBA00022448"/>
    </source>
</evidence>
<evidence type="ECO:0000256" key="2">
    <source>
        <dbReference type="SAM" id="Phobius"/>
    </source>
</evidence>
<dbReference type="PANTHER" id="PTHR43298:SF2">
    <property type="entry name" value="FMN_FAD EXPORTER YEEO-RELATED"/>
    <property type="match status" value="1"/>
</dbReference>
<gene>
    <name evidence="3" type="primary">mepA_75</name>
    <name evidence="3" type="ORF">SDC9_125691</name>
</gene>
<evidence type="ECO:0000313" key="3">
    <source>
        <dbReference type="EMBL" id="MPM78680.1"/>
    </source>
</evidence>
<feature type="transmembrane region" description="Helical" evidence="2">
    <location>
        <begin position="190"/>
        <end position="208"/>
    </location>
</feature>
<name>A0A645CNP4_9ZZZZ</name>
<dbReference type="PANTHER" id="PTHR43298">
    <property type="entry name" value="MULTIDRUG RESISTANCE PROTEIN NORM-RELATED"/>
    <property type="match status" value="1"/>
</dbReference>
<protein>
    <submittedName>
        <fullName evidence="3">Multidrug export protein MepA</fullName>
    </submittedName>
</protein>
<feature type="transmembrane region" description="Helical" evidence="2">
    <location>
        <begin position="17"/>
        <end position="46"/>
    </location>
</feature>
<dbReference type="GO" id="GO:0005886">
    <property type="term" value="C:plasma membrane"/>
    <property type="evidence" value="ECO:0007669"/>
    <property type="project" value="TreeGrafter"/>
</dbReference>
<comment type="caution">
    <text evidence="3">The sequence shown here is derived from an EMBL/GenBank/DDBJ whole genome shotgun (WGS) entry which is preliminary data.</text>
</comment>
<reference evidence="3" key="1">
    <citation type="submission" date="2019-08" db="EMBL/GenBank/DDBJ databases">
        <authorList>
            <person name="Kucharzyk K."/>
            <person name="Murdoch R.W."/>
            <person name="Higgins S."/>
            <person name="Loffler F."/>
        </authorList>
    </citation>
    <scope>NUCLEOTIDE SEQUENCE</scope>
</reference>
<feature type="transmembrane region" description="Helical" evidence="2">
    <location>
        <begin position="102"/>
        <end position="126"/>
    </location>
</feature>
<keyword evidence="2" id="KW-1133">Transmembrane helix</keyword>
<keyword evidence="1" id="KW-0813">Transport</keyword>
<dbReference type="EMBL" id="VSSQ01028813">
    <property type="protein sequence ID" value="MPM78680.1"/>
    <property type="molecule type" value="Genomic_DNA"/>
</dbReference>
<proteinExistence type="predicted"/>
<keyword evidence="2" id="KW-0812">Transmembrane</keyword>
<dbReference type="InterPro" id="IPR050222">
    <property type="entry name" value="MATE_MdtK"/>
</dbReference>
<keyword evidence="2" id="KW-0472">Membrane</keyword>
<sequence length="282" mass="30231">MVGIASGAVLNVILDPVFIFVLDMGVAGAALATVVSQFAGFCLLLWQSGRGGNLRPRFSQAKIRLFYLREIARGGLPSLIRQGLISFAVVSLNRAARGYGDAVIAAMAVVTRVMAFGGSALIGFGQGFQPVCGFNYGAKLYSRVRQGFWFCVKWGTGFLTVMGVLGIIFAPELIALFRNDPEVVAVGARALRLQCATFPLTGWVVFSNMTLQTIGDTGPATLLAGARQGVFFIPAVLLLPRLMELWGVMLAQPLADVLTFAVAVPLMLRVLRQMRLAEEAAQ</sequence>
<organism evidence="3">
    <name type="scientific">bioreactor metagenome</name>
    <dbReference type="NCBI Taxonomy" id="1076179"/>
    <lineage>
        <taxon>unclassified sequences</taxon>
        <taxon>metagenomes</taxon>
        <taxon>ecological metagenomes</taxon>
    </lineage>
</organism>
<dbReference type="GO" id="GO:0015297">
    <property type="term" value="F:antiporter activity"/>
    <property type="evidence" value="ECO:0007669"/>
    <property type="project" value="InterPro"/>
</dbReference>
<dbReference type="InterPro" id="IPR002528">
    <property type="entry name" value="MATE_fam"/>
</dbReference>
<dbReference type="GO" id="GO:0042910">
    <property type="term" value="F:xenobiotic transmembrane transporter activity"/>
    <property type="evidence" value="ECO:0007669"/>
    <property type="project" value="InterPro"/>
</dbReference>
<dbReference type="AlphaFoldDB" id="A0A645CNP4"/>
<accession>A0A645CNP4</accession>
<dbReference type="Pfam" id="PF01554">
    <property type="entry name" value="MatE"/>
    <property type="match status" value="1"/>
</dbReference>
<feature type="transmembrane region" description="Helical" evidence="2">
    <location>
        <begin position="147"/>
        <end position="170"/>
    </location>
</feature>
<feature type="transmembrane region" description="Helical" evidence="2">
    <location>
        <begin position="245"/>
        <end position="268"/>
    </location>
</feature>